<proteinExistence type="inferred from homology"/>
<evidence type="ECO:0000313" key="9">
    <source>
        <dbReference type="Proteomes" id="UP000063699"/>
    </source>
</evidence>
<comment type="cofactor">
    <cofactor evidence="6">
        <name>FMN</name>
        <dbReference type="ChEBI" id="CHEBI:58210"/>
    </cofactor>
    <text evidence="6">Binds 1 FMN per subunit.</text>
</comment>
<keyword evidence="2 6" id="KW-0288">FMN</keyword>
<dbReference type="GO" id="GO:0016655">
    <property type="term" value="F:oxidoreductase activity, acting on NAD(P)H, quinone or similar compound as acceptor"/>
    <property type="evidence" value="ECO:0007669"/>
    <property type="project" value="InterPro"/>
</dbReference>
<dbReference type="InterPro" id="IPR050104">
    <property type="entry name" value="FMN-dep_NADH:Q_OxRdtase_AzoR1"/>
</dbReference>
<evidence type="ECO:0000256" key="6">
    <source>
        <dbReference type="HAMAP-Rule" id="MF_01216"/>
    </source>
</evidence>
<comment type="function">
    <text evidence="6">Quinone reductase that provides resistance to thiol-specific stress caused by electrophilic quinones.</text>
</comment>
<dbReference type="EMBL" id="CP012752">
    <property type="protein sequence ID" value="ALG07301.1"/>
    <property type="molecule type" value="Genomic_DNA"/>
</dbReference>
<comment type="function">
    <text evidence="6">Also exhibits azoreductase activity. Catalyzes the reductive cleavage of the azo bond in aromatic azo compounds to the corresponding amines.</text>
</comment>
<dbReference type="Proteomes" id="UP000063699">
    <property type="component" value="Chromosome"/>
</dbReference>
<sequence length="225" mass="25167">MFLTRNILVRIFLVMTNLLHIDSSIQGDRSHSRALTAAFVESWKVANPDGGYVYRDFAQAPVPHVTGLYFAAANTPAELRGPEMRAEYDRFKPLRDEVLAADVVLMGVPMYNYTVPSTIKSWLDHLLVPEFRADTSDGPLIGTRFLVVATQGGSYAPGTPREGWDHQQPLLRQYFEHLGVAGDATFVQAEMTLANVNEQLRQFQHIADESKERAFKAVQELATVS</sequence>
<dbReference type="PANTHER" id="PTHR43741:SF4">
    <property type="entry name" value="FMN-DEPENDENT NADH:QUINONE OXIDOREDUCTASE"/>
    <property type="match status" value="1"/>
</dbReference>
<dbReference type="PANTHER" id="PTHR43741">
    <property type="entry name" value="FMN-DEPENDENT NADH-AZOREDUCTASE 1"/>
    <property type="match status" value="1"/>
</dbReference>
<feature type="binding site" evidence="6">
    <location>
        <position position="24"/>
    </location>
    <ligand>
        <name>FMN</name>
        <dbReference type="ChEBI" id="CHEBI:58210"/>
    </ligand>
</feature>
<evidence type="ECO:0000256" key="3">
    <source>
        <dbReference type="ARBA" id="ARBA00023002"/>
    </source>
</evidence>
<dbReference type="EC" id="1.6.5.-" evidence="6"/>
<dbReference type="Gene3D" id="3.40.50.360">
    <property type="match status" value="1"/>
</dbReference>
<dbReference type="GO" id="GO:0009055">
    <property type="term" value="F:electron transfer activity"/>
    <property type="evidence" value="ECO:0007669"/>
    <property type="project" value="UniProtKB-UniRule"/>
</dbReference>
<dbReference type="GO" id="GO:0010181">
    <property type="term" value="F:FMN binding"/>
    <property type="evidence" value="ECO:0007669"/>
    <property type="project" value="UniProtKB-UniRule"/>
</dbReference>
<evidence type="ECO:0000256" key="1">
    <source>
        <dbReference type="ARBA" id="ARBA00022630"/>
    </source>
</evidence>
<protein>
    <recommendedName>
        <fullName evidence="6">FMN dependent NADH:quinone oxidoreductase</fullName>
        <ecNumber evidence="6">1.6.5.-</ecNumber>
    </recommendedName>
    <alternativeName>
        <fullName evidence="6">Azo-dye reductase</fullName>
    </alternativeName>
    <alternativeName>
        <fullName evidence="6">FMN-dependent NADH-azo compound oxidoreductase</fullName>
    </alternativeName>
    <alternativeName>
        <fullName evidence="6">FMN-dependent NADH-azoreductase</fullName>
        <ecNumber evidence="6">1.7.1.17</ecNumber>
    </alternativeName>
</protein>
<dbReference type="SUPFAM" id="SSF52218">
    <property type="entry name" value="Flavoproteins"/>
    <property type="match status" value="1"/>
</dbReference>
<dbReference type="AlphaFoldDB" id="A0A0N9HR80"/>
<keyword evidence="4 6" id="KW-0520">NAD</keyword>
<comment type="catalytic activity">
    <reaction evidence="5">
        <text>N,N-dimethyl-1,4-phenylenediamine + anthranilate + 2 NAD(+) = 2-(4-dimethylaminophenyl)diazenylbenzoate + 2 NADH + 2 H(+)</text>
        <dbReference type="Rhea" id="RHEA:55872"/>
        <dbReference type="ChEBI" id="CHEBI:15378"/>
        <dbReference type="ChEBI" id="CHEBI:15783"/>
        <dbReference type="ChEBI" id="CHEBI:16567"/>
        <dbReference type="ChEBI" id="CHEBI:57540"/>
        <dbReference type="ChEBI" id="CHEBI:57945"/>
        <dbReference type="ChEBI" id="CHEBI:71579"/>
        <dbReference type="EC" id="1.7.1.17"/>
    </reaction>
    <physiologicalReaction direction="right-to-left" evidence="5">
        <dbReference type="Rhea" id="RHEA:55874"/>
    </physiologicalReaction>
</comment>
<dbReference type="HAMAP" id="MF_01216">
    <property type="entry name" value="Azoreductase_type1"/>
    <property type="match status" value="1"/>
</dbReference>
<dbReference type="InterPro" id="IPR023048">
    <property type="entry name" value="NADH:quinone_OxRdtase_FMN_depd"/>
</dbReference>
<accession>A0A0N9HR80</accession>
<organism evidence="8 9">
    <name type="scientific">Kibdelosporangium phytohabitans</name>
    <dbReference type="NCBI Taxonomy" id="860235"/>
    <lineage>
        <taxon>Bacteria</taxon>
        <taxon>Bacillati</taxon>
        <taxon>Actinomycetota</taxon>
        <taxon>Actinomycetes</taxon>
        <taxon>Pseudonocardiales</taxon>
        <taxon>Pseudonocardiaceae</taxon>
        <taxon>Kibdelosporangium</taxon>
    </lineage>
</organism>
<feature type="binding site" evidence="6">
    <location>
        <begin position="150"/>
        <end position="153"/>
    </location>
    <ligand>
        <name>FMN</name>
        <dbReference type="ChEBI" id="CHEBI:58210"/>
    </ligand>
</feature>
<dbReference type="STRING" id="860235.AOZ06_10550"/>
<comment type="subunit">
    <text evidence="6">Homodimer.</text>
</comment>
<dbReference type="Pfam" id="PF02525">
    <property type="entry name" value="Flavodoxin_2"/>
    <property type="match status" value="1"/>
</dbReference>
<keyword evidence="9" id="KW-1185">Reference proteome</keyword>
<evidence type="ECO:0000256" key="2">
    <source>
        <dbReference type="ARBA" id="ARBA00022643"/>
    </source>
</evidence>
<keyword evidence="3 6" id="KW-0560">Oxidoreductase</keyword>
<evidence type="ECO:0000313" key="8">
    <source>
        <dbReference type="EMBL" id="ALG07301.1"/>
    </source>
</evidence>
<feature type="domain" description="Flavodoxin-like fold" evidence="7">
    <location>
        <begin position="17"/>
        <end position="195"/>
    </location>
</feature>
<reference evidence="8 9" key="1">
    <citation type="submission" date="2015-07" db="EMBL/GenBank/DDBJ databases">
        <title>Genome sequencing of Kibdelosporangium phytohabitans.</title>
        <authorList>
            <person name="Qin S."/>
            <person name="Xing K."/>
        </authorList>
    </citation>
    <scope>NUCLEOTIDE SEQUENCE [LARGE SCALE GENOMIC DNA]</scope>
    <source>
        <strain evidence="8 9">KLBMP1111</strain>
    </source>
</reference>
<dbReference type="InterPro" id="IPR029039">
    <property type="entry name" value="Flavoprotein-like_sf"/>
</dbReference>
<evidence type="ECO:0000256" key="4">
    <source>
        <dbReference type="ARBA" id="ARBA00023027"/>
    </source>
</evidence>
<comment type="similarity">
    <text evidence="6">Belongs to the azoreductase type 1 family.</text>
</comment>
<gene>
    <name evidence="6" type="primary">azoR</name>
    <name evidence="8" type="ORF">AOZ06_10550</name>
</gene>
<feature type="binding site" evidence="6">
    <location>
        <begin position="30"/>
        <end position="32"/>
    </location>
    <ligand>
        <name>FMN</name>
        <dbReference type="ChEBI" id="CHEBI:58210"/>
    </ligand>
</feature>
<evidence type="ECO:0000259" key="7">
    <source>
        <dbReference type="Pfam" id="PF02525"/>
    </source>
</evidence>
<comment type="catalytic activity">
    <reaction evidence="6">
        <text>2 a quinone + NADH + H(+) = 2 a 1,4-benzosemiquinone + NAD(+)</text>
        <dbReference type="Rhea" id="RHEA:65952"/>
        <dbReference type="ChEBI" id="CHEBI:15378"/>
        <dbReference type="ChEBI" id="CHEBI:57540"/>
        <dbReference type="ChEBI" id="CHEBI:57945"/>
        <dbReference type="ChEBI" id="CHEBI:132124"/>
        <dbReference type="ChEBI" id="CHEBI:134225"/>
    </reaction>
</comment>
<comment type="caution">
    <text evidence="6">Lacks conserved residue(s) required for the propagation of feature annotation.</text>
</comment>
<dbReference type="InterPro" id="IPR003680">
    <property type="entry name" value="Flavodoxin_fold"/>
</dbReference>
<dbReference type="KEGG" id="kphy:AOZ06_10550"/>
<dbReference type="EC" id="1.7.1.17" evidence="6"/>
<dbReference type="GO" id="GO:0016652">
    <property type="term" value="F:oxidoreductase activity, acting on NAD(P)H as acceptor"/>
    <property type="evidence" value="ECO:0007669"/>
    <property type="project" value="UniProtKB-UniRule"/>
</dbReference>
<name>A0A0N9HR80_9PSEU</name>
<evidence type="ECO:0000256" key="5">
    <source>
        <dbReference type="ARBA" id="ARBA00048542"/>
    </source>
</evidence>
<keyword evidence="1 6" id="KW-0285">Flavoprotein</keyword>